<keyword evidence="2" id="KW-1185">Reference proteome</keyword>
<sequence>PDPNNYSLFEYTTQNTTEGYFKIKTCYQHGVECMQNFLAKEVYLTKKKIPKEEQLNTWIKIL</sequence>
<comment type="caution">
    <text evidence="1">The sequence shown here is derived from an EMBL/GenBank/DDBJ whole genome shotgun (WGS) entry which is preliminary data.</text>
</comment>
<reference evidence="1" key="1">
    <citation type="submission" date="2021-06" db="EMBL/GenBank/DDBJ databases">
        <authorList>
            <person name="Kallberg Y."/>
            <person name="Tangrot J."/>
            <person name="Rosling A."/>
        </authorList>
    </citation>
    <scope>NUCLEOTIDE SEQUENCE</scope>
    <source>
        <strain evidence="1">28 12/20/2015</strain>
    </source>
</reference>
<dbReference type="Proteomes" id="UP000789366">
    <property type="component" value="Unassembled WGS sequence"/>
</dbReference>
<protein>
    <submittedName>
        <fullName evidence="1">11448_t:CDS:1</fullName>
    </submittedName>
</protein>
<organism evidence="1 2">
    <name type="scientific">Cetraspora pellucida</name>
    <dbReference type="NCBI Taxonomy" id="1433469"/>
    <lineage>
        <taxon>Eukaryota</taxon>
        <taxon>Fungi</taxon>
        <taxon>Fungi incertae sedis</taxon>
        <taxon>Mucoromycota</taxon>
        <taxon>Glomeromycotina</taxon>
        <taxon>Glomeromycetes</taxon>
        <taxon>Diversisporales</taxon>
        <taxon>Gigasporaceae</taxon>
        <taxon>Cetraspora</taxon>
    </lineage>
</organism>
<proteinExistence type="predicted"/>
<dbReference type="EMBL" id="CAJVPW010020097">
    <property type="protein sequence ID" value="CAG8687765.1"/>
    <property type="molecule type" value="Genomic_DNA"/>
</dbReference>
<feature type="non-terminal residue" evidence="1">
    <location>
        <position position="1"/>
    </location>
</feature>
<gene>
    <name evidence="1" type="ORF">SPELUC_LOCUS10586</name>
</gene>
<evidence type="ECO:0000313" key="1">
    <source>
        <dbReference type="EMBL" id="CAG8687765.1"/>
    </source>
</evidence>
<evidence type="ECO:0000313" key="2">
    <source>
        <dbReference type="Proteomes" id="UP000789366"/>
    </source>
</evidence>
<accession>A0ACA9P1G3</accession>
<name>A0ACA9P1G3_9GLOM</name>